<organism evidence="2 3">
    <name type="scientific">Botrytis hyacinthi</name>
    <dbReference type="NCBI Taxonomy" id="278943"/>
    <lineage>
        <taxon>Eukaryota</taxon>
        <taxon>Fungi</taxon>
        <taxon>Dikarya</taxon>
        <taxon>Ascomycota</taxon>
        <taxon>Pezizomycotina</taxon>
        <taxon>Leotiomycetes</taxon>
        <taxon>Helotiales</taxon>
        <taxon>Sclerotiniaceae</taxon>
        <taxon>Botrytis</taxon>
    </lineage>
</organism>
<accession>A0A4Z1GS07</accession>
<comment type="caution">
    <text evidence="2">The sequence shown here is derived from an EMBL/GenBank/DDBJ whole genome shotgun (WGS) entry which is preliminary data.</text>
</comment>
<sequence length="121" mass="13986">MKQVSIKNFFVTNTRVETQSTPKSTITSTSALSSTSTKKTYELDISIYHINNLSIQNIDLWQMGSEPLLPQRRGHSDLSTILDGTARLSMRTRREKKNQLARRKELTGQWTEEKKQEEKDK</sequence>
<name>A0A4Z1GS07_9HELO</name>
<feature type="compositionally biased region" description="Basic residues" evidence="1">
    <location>
        <begin position="90"/>
        <end position="101"/>
    </location>
</feature>
<dbReference type="EMBL" id="PQXK01000076">
    <property type="protein sequence ID" value="TGO38359.1"/>
    <property type="molecule type" value="Genomic_DNA"/>
</dbReference>
<evidence type="ECO:0000313" key="2">
    <source>
        <dbReference type="EMBL" id="TGO38359.1"/>
    </source>
</evidence>
<dbReference type="Proteomes" id="UP000297814">
    <property type="component" value="Unassembled WGS sequence"/>
</dbReference>
<gene>
    <name evidence="2" type="ORF">BHYA_0076g00100</name>
</gene>
<evidence type="ECO:0000256" key="1">
    <source>
        <dbReference type="SAM" id="MobiDB-lite"/>
    </source>
</evidence>
<reference evidence="2 3" key="1">
    <citation type="submission" date="2017-12" db="EMBL/GenBank/DDBJ databases">
        <title>Comparative genomics of Botrytis spp.</title>
        <authorList>
            <person name="Valero-Jimenez C.A."/>
            <person name="Tapia P."/>
            <person name="Veloso J."/>
            <person name="Silva-Moreno E."/>
            <person name="Staats M."/>
            <person name="Valdes J.H."/>
            <person name="Van Kan J.A.L."/>
        </authorList>
    </citation>
    <scope>NUCLEOTIDE SEQUENCE [LARGE SCALE GENOMIC DNA]</scope>
    <source>
        <strain evidence="2 3">Bh0001</strain>
    </source>
</reference>
<keyword evidence="3" id="KW-1185">Reference proteome</keyword>
<dbReference type="AlphaFoldDB" id="A0A4Z1GS07"/>
<evidence type="ECO:0000313" key="3">
    <source>
        <dbReference type="Proteomes" id="UP000297814"/>
    </source>
</evidence>
<protein>
    <submittedName>
        <fullName evidence="2">Uncharacterized protein</fullName>
    </submittedName>
</protein>
<feature type="compositionally biased region" description="Basic and acidic residues" evidence="1">
    <location>
        <begin position="102"/>
        <end position="121"/>
    </location>
</feature>
<feature type="region of interest" description="Disordered" evidence="1">
    <location>
        <begin position="89"/>
        <end position="121"/>
    </location>
</feature>
<proteinExistence type="predicted"/>